<dbReference type="GO" id="GO:0016787">
    <property type="term" value="F:hydrolase activity"/>
    <property type="evidence" value="ECO:0007669"/>
    <property type="project" value="UniProtKB-KW"/>
</dbReference>
<accession>A0A645GSC1</accession>
<comment type="caution">
    <text evidence="4">The sequence shown here is derived from an EMBL/GenBank/DDBJ whole genome shotgun (WGS) entry which is preliminary data.</text>
</comment>
<keyword evidence="2 4" id="KW-0547">Nucleotide-binding</keyword>
<dbReference type="AlphaFoldDB" id="A0A645GSC1"/>
<reference evidence="4" key="1">
    <citation type="submission" date="2019-08" db="EMBL/GenBank/DDBJ databases">
        <authorList>
            <person name="Kucharzyk K."/>
            <person name="Murdoch R.W."/>
            <person name="Higgins S."/>
            <person name="Loffler F."/>
        </authorList>
    </citation>
    <scope>NUCLEOTIDE SEQUENCE</scope>
</reference>
<evidence type="ECO:0000313" key="4">
    <source>
        <dbReference type="EMBL" id="MPN29751.1"/>
    </source>
</evidence>
<sequence length="126" mass="14180">MPAGRKEVKTVLVQENSFRHVLDEVVSKIEEGRQVYVVCSAIEESESINVRNVLTIYDNLKKAFKGIAKVGVLHGKMSSEEKEEIMREFDKNEIQILVSTTVIEVGVNVVNATLMIIYDAHRFGLS</sequence>
<evidence type="ECO:0000259" key="3">
    <source>
        <dbReference type="PROSITE" id="PS51194"/>
    </source>
</evidence>
<dbReference type="InterPro" id="IPR001650">
    <property type="entry name" value="Helicase_C-like"/>
</dbReference>
<keyword evidence="1 4" id="KW-0378">Hydrolase</keyword>
<dbReference type="PANTHER" id="PTHR47964:SF1">
    <property type="entry name" value="ATP-DEPENDENT DNA HELICASE HOMOLOG RECG, CHLOROPLASTIC"/>
    <property type="match status" value="1"/>
</dbReference>
<dbReference type="GO" id="GO:0006281">
    <property type="term" value="P:DNA repair"/>
    <property type="evidence" value="ECO:0007669"/>
    <property type="project" value="InterPro"/>
</dbReference>
<proteinExistence type="predicted"/>
<dbReference type="Pfam" id="PF00271">
    <property type="entry name" value="Helicase_C"/>
    <property type="match status" value="1"/>
</dbReference>
<dbReference type="EMBL" id="VSSQ01080588">
    <property type="protein sequence ID" value="MPN29751.1"/>
    <property type="molecule type" value="Genomic_DNA"/>
</dbReference>
<gene>
    <name evidence="4" type="primary">recG_30</name>
    <name evidence="4" type="ORF">SDC9_177204</name>
</gene>
<dbReference type="SUPFAM" id="SSF52540">
    <property type="entry name" value="P-loop containing nucleoside triphosphate hydrolases"/>
    <property type="match status" value="1"/>
</dbReference>
<dbReference type="PROSITE" id="PS51194">
    <property type="entry name" value="HELICASE_CTER"/>
    <property type="match status" value="1"/>
</dbReference>
<evidence type="ECO:0000256" key="1">
    <source>
        <dbReference type="ARBA" id="ARBA00022801"/>
    </source>
</evidence>
<dbReference type="PANTHER" id="PTHR47964">
    <property type="entry name" value="ATP-DEPENDENT DNA HELICASE HOMOLOG RECG, CHLOROPLASTIC"/>
    <property type="match status" value="1"/>
</dbReference>
<dbReference type="EC" id="3.6.4.12" evidence="4"/>
<dbReference type="SMART" id="SM00490">
    <property type="entry name" value="HELICc"/>
    <property type="match status" value="1"/>
</dbReference>
<keyword evidence="2 4" id="KW-0347">Helicase</keyword>
<dbReference type="GO" id="GO:0003678">
    <property type="term" value="F:DNA helicase activity"/>
    <property type="evidence" value="ECO:0007669"/>
    <property type="project" value="UniProtKB-EC"/>
</dbReference>
<dbReference type="InterPro" id="IPR047112">
    <property type="entry name" value="RecG/Mfd"/>
</dbReference>
<dbReference type="InterPro" id="IPR027417">
    <property type="entry name" value="P-loop_NTPase"/>
</dbReference>
<keyword evidence="2 4" id="KW-0067">ATP-binding</keyword>
<protein>
    <submittedName>
        <fullName evidence="4">ATP-dependent DNA helicase RecG</fullName>
        <ecNumber evidence="4">3.6.4.12</ecNumber>
    </submittedName>
</protein>
<organism evidence="4">
    <name type="scientific">bioreactor metagenome</name>
    <dbReference type="NCBI Taxonomy" id="1076179"/>
    <lineage>
        <taxon>unclassified sequences</taxon>
        <taxon>metagenomes</taxon>
        <taxon>ecological metagenomes</taxon>
    </lineage>
</organism>
<evidence type="ECO:0000256" key="2">
    <source>
        <dbReference type="ARBA" id="ARBA00022806"/>
    </source>
</evidence>
<dbReference type="Gene3D" id="3.40.50.300">
    <property type="entry name" value="P-loop containing nucleotide triphosphate hydrolases"/>
    <property type="match status" value="1"/>
</dbReference>
<feature type="domain" description="Helicase C-terminal" evidence="3">
    <location>
        <begin position="21"/>
        <end position="126"/>
    </location>
</feature>
<name>A0A645GSC1_9ZZZZ</name>